<keyword evidence="1" id="KW-0732">Signal</keyword>
<dbReference type="Gene3D" id="3.40.1260.10">
    <property type="entry name" value="DsrEFH-like"/>
    <property type="match status" value="1"/>
</dbReference>
<proteinExistence type="predicted"/>
<dbReference type="OrthoDB" id="678766at2"/>
<dbReference type="AlphaFoldDB" id="A0A2S7KQF9"/>
<evidence type="ECO:0000313" key="2">
    <source>
        <dbReference type="EMBL" id="PQB04855.1"/>
    </source>
</evidence>
<dbReference type="Pfam" id="PF02635">
    <property type="entry name" value="DsrE"/>
    <property type="match status" value="1"/>
</dbReference>
<feature type="chain" id="PRO_5015455550" evidence="1">
    <location>
        <begin position="19"/>
        <end position="137"/>
    </location>
</feature>
<comment type="caution">
    <text evidence="2">The sequence shown here is derived from an EMBL/GenBank/DDBJ whole genome shotgun (WGS) entry which is preliminary data.</text>
</comment>
<keyword evidence="3" id="KW-1185">Reference proteome</keyword>
<dbReference type="Proteomes" id="UP000239800">
    <property type="component" value="Unassembled WGS sequence"/>
</dbReference>
<dbReference type="InterPro" id="IPR003787">
    <property type="entry name" value="Sulphur_relay_DsrE/F-like"/>
</dbReference>
<dbReference type="PANTHER" id="PTHR37691">
    <property type="entry name" value="BLR3518 PROTEIN"/>
    <property type="match status" value="1"/>
</dbReference>
<feature type="signal peptide" evidence="1">
    <location>
        <begin position="1"/>
        <end position="18"/>
    </location>
</feature>
<dbReference type="PANTHER" id="PTHR37691:SF1">
    <property type="entry name" value="BLR3518 PROTEIN"/>
    <property type="match status" value="1"/>
</dbReference>
<organism evidence="2 3">
    <name type="scientific">Aureitalea marina</name>
    <dbReference type="NCBI Taxonomy" id="930804"/>
    <lineage>
        <taxon>Bacteria</taxon>
        <taxon>Pseudomonadati</taxon>
        <taxon>Bacteroidota</taxon>
        <taxon>Flavobacteriia</taxon>
        <taxon>Flavobacteriales</taxon>
        <taxon>Flavobacteriaceae</taxon>
        <taxon>Aureitalea</taxon>
    </lineage>
</organism>
<sequence>MRKFVSVLMLLIGGLVMAQEKPVKIVFDVTSADEGTHQSTIRHVKFMSEAYPESEFEVVMYSKAMNMVLADKSSVAKDIETLAAEGNVSFKICQGTMNRYKVSEDQLIKGVDVVPDGILEIIQKQAEGWGYIKEAHQ</sequence>
<protein>
    <submittedName>
        <fullName evidence="2">Uncharacterized protein</fullName>
    </submittedName>
</protein>
<accession>A0A2S7KQF9</accession>
<name>A0A2S7KQF9_9FLAO</name>
<evidence type="ECO:0000313" key="3">
    <source>
        <dbReference type="Proteomes" id="UP000239800"/>
    </source>
</evidence>
<dbReference type="SUPFAM" id="SSF75169">
    <property type="entry name" value="DsrEFH-like"/>
    <property type="match status" value="1"/>
</dbReference>
<reference evidence="2 3" key="1">
    <citation type="submission" date="2016-11" db="EMBL/GenBank/DDBJ databases">
        <title>Trade-off between light-utilization and light-protection in marine flavobacteria.</title>
        <authorList>
            <person name="Kumagai Y."/>
        </authorList>
    </citation>
    <scope>NUCLEOTIDE SEQUENCE [LARGE SCALE GENOMIC DNA]</scope>
    <source>
        <strain evidence="2 3">NBRC 107741</strain>
    </source>
</reference>
<dbReference type="RefSeq" id="WP_104812787.1">
    <property type="nucleotide sequence ID" value="NZ_MQUB01000001.1"/>
</dbReference>
<gene>
    <name evidence="2" type="ORF">BST85_08105</name>
</gene>
<dbReference type="EMBL" id="MQUB01000001">
    <property type="protein sequence ID" value="PQB04855.1"/>
    <property type="molecule type" value="Genomic_DNA"/>
</dbReference>
<evidence type="ECO:0000256" key="1">
    <source>
        <dbReference type="SAM" id="SignalP"/>
    </source>
</evidence>
<dbReference type="InterPro" id="IPR027396">
    <property type="entry name" value="DsrEFH-like"/>
</dbReference>